<sequence length="267" mass="29443">MSKVILITGASTGIGRATAEYLTQLGHRVYGTSRKPFTEIVPFQTLLLDVNDETSIQAAIAQLLQREQRLDVLINNAGLGIIGALEETPDTLIEQVFNTNVYGLLRMCRAALPVMRLQGNGLIINVASIAGRMGLPFRGIYSASKAAVEILTETLNIELKPFGIRACSILPGDVRTNINAARLVAMPSPASPYRSFVETMNTIVNDEVSKAEDPLYIAKIIEQAINSSSPKIHYIAGPFLQRFSLWLKRFLPSRFFEYLLRGNYGLK</sequence>
<comment type="similarity">
    <text evidence="1 3">Belongs to the short-chain dehydrogenases/reductases (SDR) family.</text>
</comment>
<dbReference type="KEGG" id="run:DR864_11685"/>
<dbReference type="PANTHER" id="PTHR44169:SF6">
    <property type="entry name" value="NADPH-DEPENDENT 1-ACYLDIHYDROXYACETONE PHOSPHATE REDUCTASE"/>
    <property type="match status" value="1"/>
</dbReference>
<organism evidence="5 6">
    <name type="scientific">Runella rosea</name>
    <dbReference type="NCBI Taxonomy" id="2259595"/>
    <lineage>
        <taxon>Bacteria</taxon>
        <taxon>Pseudomonadati</taxon>
        <taxon>Bacteroidota</taxon>
        <taxon>Cytophagia</taxon>
        <taxon>Cytophagales</taxon>
        <taxon>Spirosomataceae</taxon>
        <taxon>Runella</taxon>
    </lineage>
</organism>
<protein>
    <submittedName>
        <fullName evidence="5">Short-chain dehydrogenase/reductase</fullName>
    </submittedName>
</protein>
<dbReference type="OrthoDB" id="9786056at2"/>
<evidence type="ECO:0000256" key="2">
    <source>
        <dbReference type="ARBA" id="ARBA00023002"/>
    </source>
</evidence>
<proteinExistence type="inferred from homology"/>
<dbReference type="InterPro" id="IPR002347">
    <property type="entry name" value="SDR_fam"/>
</dbReference>
<gene>
    <name evidence="5" type="ORF">DR864_11685</name>
</gene>
<dbReference type="InterPro" id="IPR036291">
    <property type="entry name" value="NAD(P)-bd_dom_sf"/>
</dbReference>
<keyword evidence="6" id="KW-1185">Reference proteome</keyword>
<evidence type="ECO:0000313" key="6">
    <source>
        <dbReference type="Proteomes" id="UP000251993"/>
    </source>
</evidence>
<dbReference type="PANTHER" id="PTHR44169">
    <property type="entry name" value="NADPH-DEPENDENT 1-ACYLDIHYDROXYACETONE PHOSPHATE REDUCTASE"/>
    <property type="match status" value="1"/>
</dbReference>
<dbReference type="Pfam" id="PF00106">
    <property type="entry name" value="adh_short"/>
    <property type="match status" value="1"/>
</dbReference>
<dbReference type="AlphaFoldDB" id="A0A344TI93"/>
<dbReference type="Gene3D" id="3.40.50.720">
    <property type="entry name" value="NAD(P)-binding Rossmann-like Domain"/>
    <property type="match status" value="1"/>
</dbReference>
<keyword evidence="2" id="KW-0560">Oxidoreductase</keyword>
<evidence type="ECO:0000259" key="4">
    <source>
        <dbReference type="SMART" id="SM00822"/>
    </source>
</evidence>
<dbReference type="EMBL" id="CP030850">
    <property type="protein sequence ID" value="AXE18364.1"/>
    <property type="molecule type" value="Genomic_DNA"/>
</dbReference>
<dbReference type="PRINTS" id="PR00081">
    <property type="entry name" value="GDHRDH"/>
</dbReference>
<accession>A0A344TI93</accession>
<evidence type="ECO:0000313" key="5">
    <source>
        <dbReference type="EMBL" id="AXE18364.1"/>
    </source>
</evidence>
<evidence type="ECO:0000256" key="3">
    <source>
        <dbReference type="RuleBase" id="RU000363"/>
    </source>
</evidence>
<dbReference type="RefSeq" id="WP_114067147.1">
    <property type="nucleotide sequence ID" value="NZ_CP030850.1"/>
</dbReference>
<dbReference type="InterPro" id="IPR057326">
    <property type="entry name" value="KR_dom"/>
</dbReference>
<dbReference type="SUPFAM" id="SSF51735">
    <property type="entry name" value="NAD(P)-binding Rossmann-fold domains"/>
    <property type="match status" value="1"/>
</dbReference>
<reference evidence="5 6" key="1">
    <citation type="submission" date="2018-07" db="EMBL/GenBank/DDBJ databases">
        <title>Genome sequencing of Runella.</title>
        <authorList>
            <person name="Baek M.-G."/>
            <person name="Yi H."/>
        </authorList>
    </citation>
    <scope>NUCLEOTIDE SEQUENCE [LARGE SCALE GENOMIC DNA]</scope>
    <source>
        <strain evidence="5 6">HYN0085</strain>
    </source>
</reference>
<dbReference type="PRINTS" id="PR00080">
    <property type="entry name" value="SDRFAMILY"/>
</dbReference>
<dbReference type="SMART" id="SM00822">
    <property type="entry name" value="PKS_KR"/>
    <property type="match status" value="1"/>
</dbReference>
<dbReference type="Proteomes" id="UP000251993">
    <property type="component" value="Chromosome"/>
</dbReference>
<dbReference type="CDD" id="cd05374">
    <property type="entry name" value="17beta-HSD-like_SDR_c"/>
    <property type="match status" value="1"/>
</dbReference>
<name>A0A344TI93_9BACT</name>
<dbReference type="GO" id="GO:0016491">
    <property type="term" value="F:oxidoreductase activity"/>
    <property type="evidence" value="ECO:0007669"/>
    <property type="project" value="UniProtKB-KW"/>
</dbReference>
<feature type="domain" description="Ketoreductase" evidence="4">
    <location>
        <begin position="3"/>
        <end position="175"/>
    </location>
</feature>
<evidence type="ECO:0000256" key="1">
    <source>
        <dbReference type="ARBA" id="ARBA00006484"/>
    </source>
</evidence>